<organism evidence="2 3">
    <name type="scientific">Actinopolyspora mortivallis</name>
    <dbReference type="NCBI Taxonomy" id="33906"/>
    <lineage>
        <taxon>Bacteria</taxon>
        <taxon>Bacillati</taxon>
        <taxon>Actinomycetota</taxon>
        <taxon>Actinomycetes</taxon>
        <taxon>Actinopolysporales</taxon>
        <taxon>Actinopolysporaceae</taxon>
        <taxon>Actinopolyspora</taxon>
    </lineage>
</organism>
<feature type="region of interest" description="Disordered" evidence="1">
    <location>
        <begin position="91"/>
        <end position="133"/>
    </location>
</feature>
<dbReference type="Gene3D" id="1.10.520.40">
    <property type="entry name" value="CRISPR-associated protein Cse2"/>
    <property type="match status" value="1"/>
</dbReference>
<keyword evidence="3" id="KW-1185">Reference proteome</keyword>
<protein>
    <submittedName>
        <fullName evidence="2">Type I-E CRISPR-associated protein Cse2/CasB</fullName>
    </submittedName>
</protein>
<evidence type="ECO:0000256" key="1">
    <source>
        <dbReference type="SAM" id="MobiDB-lite"/>
    </source>
</evidence>
<proteinExistence type="predicted"/>
<dbReference type="AlphaFoldDB" id="A0A2T0H081"/>
<dbReference type="RefSeq" id="WP_106112346.1">
    <property type="nucleotide sequence ID" value="NZ_PVSR01000002.1"/>
</dbReference>
<dbReference type="Pfam" id="PF09485">
    <property type="entry name" value="CRISPR_Cse2"/>
    <property type="match status" value="1"/>
</dbReference>
<evidence type="ECO:0000313" key="2">
    <source>
        <dbReference type="EMBL" id="PRW64771.1"/>
    </source>
</evidence>
<dbReference type="InParanoid" id="A0A2T0H081"/>
<comment type="caution">
    <text evidence="2">The sequence shown here is derived from an EMBL/GenBank/DDBJ whole genome shotgun (WGS) entry which is preliminary data.</text>
</comment>
<dbReference type="InterPro" id="IPR013382">
    <property type="entry name" value="CRISPR-assoc_prot_Cse2"/>
</dbReference>
<reference evidence="2 3" key="1">
    <citation type="submission" date="2018-03" db="EMBL/GenBank/DDBJ databases">
        <title>Actinopolyspora mortivallis from Sahara, screening for active biomolecules.</title>
        <authorList>
            <person name="Selama O."/>
            <person name="Wellington E.M.H."/>
            <person name="Hacene H."/>
        </authorList>
    </citation>
    <scope>NUCLEOTIDE SEQUENCE [LARGE SCALE GENOMIC DNA]</scope>
    <source>
        <strain evidence="2 3">M5A</strain>
    </source>
</reference>
<dbReference type="EMBL" id="PVSR01000002">
    <property type="protein sequence ID" value="PRW64771.1"/>
    <property type="molecule type" value="Genomic_DNA"/>
</dbReference>
<sequence>MADQHTSPRRRTRWHKQATNMVEHLRTQVLPVPGRRAQVRAALGNRPGDPRTFHALREIAVFLPADEDEAPEVERAFLTVAAMLCAQTARSRTQDLNTDNDDTDSTTTQEQDSETTPSKEEHNSSSSQSLSLGASCARSVTSGLTKQTTMEQRLEALCRANTEELHRQLPRLISHLRSLRIEVDWVDLVEDLALWHRHRQRVRDRWARDFFRNLHRHNSDSATNTEETA</sequence>
<evidence type="ECO:0000313" key="3">
    <source>
        <dbReference type="Proteomes" id="UP000239352"/>
    </source>
</evidence>
<dbReference type="CDD" id="cd09731">
    <property type="entry name" value="Cse2_I-E"/>
    <property type="match status" value="1"/>
</dbReference>
<dbReference type="Proteomes" id="UP000239352">
    <property type="component" value="Unassembled WGS sequence"/>
</dbReference>
<accession>A0A2T0H081</accession>
<dbReference type="InterPro" id="IPR038287">
    <property type="entry name" value="Cse2_sf"/>
</dbReference>
<feature type="compositionally biased region" description="Low complexity" evidence="1">
    <location>
        <begin position="105"/>
        <end position="116"/>
    </location>
</feature>
<name>A0A2T0H081_ACTMO</name>
<gene>
    <name evidence="2" type="primary">casB</name>
    <name evidence="2" type="ORF">CEP50_02790</name>
</gene>
<dbReference type="NCBIfam" id="TIGR02548">
    <property type="entry name" value="casB_cse2"/>
    <property type="match status" value="1"/>
</dbReference>